<dbReference type="SUPFAM" id="SSF81901">
    <property type="entry name" value="HCP-like"/>
    <property type="match status" value="2"/>
</dbReference>
<dbReference type="PANTHER" id="PTHR46430:SF3">
    <property type="entry name" value="ACTIVATOR OF C KINASE PROTEIN 1"/>
    <property type="match status" value="1"/>
</dbReference>
<evidence type="ECO:0008006" key="5">
    <source>
        <dbReference type="Google" id="ProtNLM"/>
    </source>
</evidence>
<dbReference type="AlphaFoldDB" id="A0A7H9B5Z9"/>
<dbReference type="Pfam" id="PF08238">
    <property type="entry name" value="Sel1"/>
    <property type="match status" value="6"/>
</dbReference>
<proteinExistence type="predicted"/>
<protein>
    <recommendedName>
        <fullName evidence="5">Activator of C kinase protein 1</fullName>
    </recommendedName>
</protein>
<feature type="compositionally biased region" description="Basic and acidic residues" evidence="2">
    <location>
        <begin position="127"/>
        <end position="146"/>
    </location>
</feature>
<dbReference type="KEGG" id="zmk:HG535_0F04990"/>
<gene>
    <name evidence="3" type="ORF">HG535_0F04990</name>
</gene>
<dbReference type="GeneID" id="59237745"/>
<evidence type="ECO:0000313" key="3">
    <source>
        <dbReference type="EMBL" id="QLG73987.1"/>
    </source>
</evidence>
<dbReference type="RefSeq" id="XP_037145712.1">
    <property type="nucleotide sequence ID" value="XM_037289817.1"/>
</dbReference>
<dbReference type="SMART" id="SM00671">
    <property type="entry name" value="SEL1"/>
    <property type="match status" value="6"/>
</dbReference>
<evidence type="ECO:0000313" key="4">
    <source>
        <dbReference type="Proteomes" id="UP000509704"/>
    </source>
</evidence>
<evidence type="ECO:0000256" key="2">
    <source>
        <dbReference type="SAM" id="MobiDB-lite"/>
    </source>
</evidence>
<dbReference type="InterPro" id="IPR051726">
    <property type="entry name" value="Chitin_Synth_Reg"/>
</dbReference>
<feature type="compositionally biased region" description="Polar residues" evidence="2">
    <location>
        <begin position="76"/>
        <end position="90"/>
    </location>
</feature>
<dbReference type="OrthoDB" id="272077at2759"/>
<name>A0A7H9B5Z9_ZYGMR</name>
<accession>A0A7H9B5Z9</accession>
<dbReference type="Gene3D" id="1.25.40.10">
    <property type="entry name" value="Tetratricopeptide repeat domain"/>
    <property type="match status" value="2"/>
</dbReference>
<dbReference type="PANTHER" id="PTHR46430">
    <property type="entry name" value="PROTEIN SKT5-RELATED"/>
    <property type="match status" value="1"/>
</dbReference>
<reference evidence="3 4" key="1">
    <citation type="submission" date="2020-07" db="EMBL/GenBank/DDBJ databases">
        <title>The yeast mating-type switching endonuclease HO is a domesticated member of an unorthodox homing genetic element family.</title>
        <authorList>
            <person name="Coughlan A.Y."/>
            <person name="Lombardi L."/>
            <person name="Braun-Galleani S."/>
            <person name="Martos A.R."/>
            <person name="Galeote V."/>
            <person name="Bigey F."/>
            <person name="Dequin S."/>
            <person name="Byrne K.P."/>
            <person name="Wolfe K.H."/>
        </authorList>
    </citation>
    <scope>NUCLEOTIDE SEQUENCE [LARGE SCALE GENOMIC DNA]</scope>
    <source>
        <strain evidence="3 4">NRRL Y-6702</strain>
    </source>
</reference>
<dbReference type="InterPro" id="IPR006597">
    <property type="entry name" value="Sel1-like"/>
</dbReference>
<keyword evidence="1" id="KW-0677">Repeat</keyword>
<dbReference type="EMBL" id="CP058609">
    <property type="protein sequence ID" value="QLG73987.1"/>
    <property type="molecule type" value="Genomic_DNA"/>
</dbReference>
<dbReference type="Proteomes" id="UP000509704">
    <property type="component" value="Chromosome 6"/>
</dbReference>
<feature type="region of interest" description="Disordered" evidence="2">
    <location>
        <begin position="71"/>
        <end position="153"/>
    </location>
</feature>
<feature type="compositionally biased region" description="Low complexity" evidence="2">
    <location>
        <begin position="105"/>
        <end position="119"/>
    </location>
</feature>
<dbReference type="InterPro" id="IPR011990">
    <property type="entry name" value="TPR-like_helical_dom_sf"/>
</dbReference>
<evidence type="ECO:0000256" key="1">
    <source>
        <dbReference type="ARBA" id="ARBA00022737"/>
    </source>
</evidence>
<sequence>MFRDQHHDNGNRYDTHINMYPPAPAPMTEPLRSSSPVRVAARSQEVSAPYPIEDANDIINPVPMFTSLAPPATRIPTDSRTFGDSGNDSIENGERYGMPFQFPMNSSSSQSLANSQDSLRATSQSTDDIKDSHFNEDILHKRDSTERIAPPPPYEESQIKILQEKAYRTNDREASIPAFKGSKEEKVNAKTRDLSQYSDSALAFRKVYIETVADSSTFTPQIQIKWCETLLEYAFNDEFLTYYNINADKLKRELKSEEKLKNQKVILEHSFKVLTKLISMKCGAAMYLMGTLYSHQPYLKIKNRNIVVKNDKKALEYYCRASRLDHSDACYRAGVCYEFQKGVSAEEMTKPQSLQKALYYYDRGAQICNNSSCMYKLGMLSLYGEDETNLNPLKAVEWFKKAGKSGNSPQSIYELGKIYEFTGLPKHTQKLLQQSNIKMSSSKSLKYYYDCAMNFSYPIAQWKLGHCYEFGELQLPVFAKKSIAWYAKASLAEPKGNAMAMLSLSGWYLTGASGVLQPNDEEAFKWAQKSCQASDGKFGRAEYALGYYYENGIGCQKDLSEAMKHYNHAAKLGHLKAIERLRTR</sequence>
<keyword evidence="4" id="KW-1185">Reference proteome</keyword>
<organism evidence="3 4">
    <name type="scientific">Zygotorulaspora mrakii</name>
    <name type="common">Zygosaccharomyces mrakii</name>
    <dbReference type="NCBI Taxonomy" id="42260"/>
    <lineage>
        <taxon>Eukaryota</taxon>
        <taxon>Fungi</taxon>
        <taxon>Dikarya</taxon>
        <taxon>Ascomycota</taxon>
        <taxon>Saccharomycotina</taxon>
        <taxon>Saccharomycetes</taxon>
        <taxon>Saccharomycetales</taxon>
        <taxon>Saccharomycetaceae</taxon>
        <taxon>Zygotorulaspora</taxon>
    </lineage>
</organism>